<protein>
    <submittedName>
        <fullName evidence="2">Uncharacterized protein</fullName>
    </submittedName>
</protein>
<name>A0ABX8WI81_9HYPH</name>
<keyword evidence="3" id="KW-1185">Reference proteome</keyword>
<accession>A0ABX8WI81</accession>
<dbReference type="EMBL" id="CP080590">
    <property type="protein sequence ID" value="QYO78063.1"/>
    <property type="molecule type" value="Genomic_DNA"/>
</dbReference>
<organism evidence="2 3">
    <name type="scientific">Devosia salina</name>
    <dbReference type="NCBI Taxonomy" id="2860336"/>
    <lineage>
        <taxon>Bacteria</taxon>
        <taxon>Pseudomonadati</taxon>
        <taxon>Pseudomonadota</taxon>
        <taxon>Alphaproteobacteria</taxon>
        <taxon>Hyphomicrobiales</taxon>
        <taxon>Devosiaceae</taxon>
        <taxon>Devosia</taxon>
    </lineage>
</organism>
<dbReference type="Proteomes" id="UP000825799">
    <property type="component" value="Chromosome"/>
</dbReference>
<reference evidence="2 3" key="1">
    <citation type="submission" date="2021-08" db="EMBL/GenBank/DDBJ databases">
        <title>Devosia salina sp. nov., isolated from the South China Sea sediment.</title>
        <authorList>
            <person name="Zhou Z."/>
        </authorList>
    </citation>
    <scope>NUCLEOTIDE SEQUENCE [LARGE SCALE GENOMIC DNA]</scope>
    <source>
        <strain evidence="2 3">SCS-3</strain>
    </source>
</reference>
<sequence length="113" mass="11744">MDLRSKAGSSGQYCMFGNGEKTSRWVVLGACAAAAASGGCTTTSTDVGGVINDYLKWQQTKACLDSQTNLWRNVAQGETPGITCEKPSYPHSLSESGSAPVIVDHGGGYTPPV</sequence>
<evidence type="ECO:0000256" key="1">
    <source>
        <dbReference type="SAM" id="MobiDB-lite"/>
    </source>
</evidence>
<evidence type="ECO:0000313" key="2">
    <source>
        <dbReference type="EMBL" id="QYO78063.1"/>
    </source>
</evidence>
<dbReference type="RefSeq" id="WP_220306544.1">
    <property type="nucleotide sequence ID" value="NZ_CP080590.1"/>
</dbReference>
<feature type="region of interest" description="Disordered" evidence="1">
    <location>
        <begin position="85"/>
        <end position="113"/>
    </location>
</feature>
<gene>
    <name evidence="2" type="ORF">K1X15_05735</name>
</gene>
<evidence type="ECO:0000313" key="3">
    <source>
        <dbReference type="Proteomes" id="UP000825799"/>
    </source>
</evidence>
<proteinExistence type="predicted"/>